<dbReference type="PANTHER" id="PTHR42917:SF2">
    <property type="entry name" value="2,4-DIENOYL-COA REDUCTASE [(2E)-ENOYL-COA-PRODUCING]"/>
    <property type="match status" value="1"/>
</dbReference>
<comment type="cofactor">
    <cofactor evidence="1">
        <name>FMN</name>
        <dbReference type="ChEBI" id="CHEBI:58210"/>
    </cofactor>
</comment>
<evidence type="ECO:0000256" key="4">
    <source>
        <dbReference type="ARBA" id="ARBA00022630"/>
    </source>
</evidence>
<keyword evidence="7" id="KW-0560">Oxidoreductase</keyword>
<dbReference type="InterPro" id="IPR001155">
    <property type="entry name" value="OxRdtase_FMN_N"/>
</dbReference>
<feature type="domain" description="NADH:flavin oxidoreductase/NADH oxidase N-terminal" evidence="10">
    <location>
        <begin position="8"/>
        <end position="331"/>
    </location>
</feature>
<dbReference type="Pfam" id="PF00724">
    <property type="entry name" value="Oxidored_FMN"/>
    <property type="match status" value="1"/>
</dbReference>
<reference evidence="13" key="1">
    <citation type="journal article" date="2019" name="Int. J. Syst. Evol. Microbiol.">
        <title>The Global Catalogue of Microorganisms (GCM) 10K type strain sequencing project: providing services to taxonomists for standard genome sequencing and annotation.</title>
        <authorList>
            <consortium name="The Broad Institute Genomics Platform"/>
            <consortium name="The Broad Institute Genome Sequencing Center for Infectious Disease"/>
            <person name="Wu L."/>
            <person name="Ma J."/>
        </authorList>
    </citation>
    <scope>NUCLEOTIDE SEQUENCE [LARGE SCALE GENOMIC DNA]</scope>
    <source>
        <strain evidence="13">JCM 18958</strain>
    </source>
</reference>
<keyword evidence="5" id="KW-0288">FMN</keyword>
<keyword evidence="6" id="KW-0479">Metal-binding</keyword>
<dbReference type="Proteomes" id="UP001501446">
    <property type="component" value="Unassembled WGS sequence"/>
</dbReference>
<sequence length="686" mass="74104">MTARYQHLLSPLTVGSTTLPHRVIMGSMHTGLEEKDGGEHELAAFYVERVRGGAGLIVTGGVSPNPEGAARHHGAHLSTEDQLPRHHVVTTAVHEAGGLIALQLMHSGRYAMHERAVAPSPIRAPINKVTPRELSESDVERTVEDFARAAYLARQAGYDGVEIMGSEGYLINEFLVEHTNRRTDRWGGSPPARRRFATEIVRRVRERTGPDFLVMYRLSALDLVPDAQEFEEVLTLGREVETAGASIINTGIGWHEARIPTIATSVPGAGFTWVSRALRENLRIPIATVNRINTPELAQEVLARGDADLVTMARPFLADAAFVAKAREGQSDSINTCIACNQACLDHTFTGRRMSCLVNPRAMRETELVLGPTRTAEEIAVVGAGPAGLAFAEAAAQRGHRVTLFEEQPELGGQLQLARRIPGKEDYQHTVRYFTTRLRELGVTVHTGHRAAPEDLAFADRVVIATGVHPRRPGIPGDTGPTVLGYKEVLEGAPVGDRVAVIGAGGIGYDVAHFLTHNPSADFYAEWGIDRSLEARGGLLTPAPEPPMRRVTVLQRSTTKPGSRLGPTTGWIHRLELRMAHVRFITGVEYQEITDRGIRMTAPTPEAAGAHARAGGGLALEAPRVETLLEVDTVVLCAGQESRTELALELAGDVRPVHVIGGADVAAELDAKRAIKQAVELAAALP</sequence>
<dbReference type="InterPro" id="IPR036188">
    <property type="entry name" value="FAD/NAD-bd_sf"/>
</dbReference>
<evidence type="ECO:0000313" key="13">
    <source>
        <dbReference type="Proteomes" id="UP001501446"/>
    </source>
</evidence>
<dbReference type="Gene3D" id="3.50.50.60">
    <property type="entry name" value="FAD/NAD(P)-binding domain"/>
    <property type="match status" value="1"/>
</dbReference>
<keyword evidence="4" id="KW-0285">Flavoprotein</keyword>
<keyword evidence="9" id="KW-0411">Iron-sulfur</keyword>
<evidence type="ECO:0000256" key="7">
    <source>
        <dbReference type="ARBA" id="ARBA00023002"/>
    </source>
</evidence>
<evidence type="ECO:0000256" key="1">
    <source>
        <dbReference type="ARBA" id="ARBA00001917"/>
    </source>
</evidence>
<comment type="similarity">
    <text evidence="3">In the N-terminal section; belongs to the NADH:flavin oxidoreductase/NADH oxidase family.</text>
</comment>
<evidence type="ECO:0000256" key="3">
    <source>
        <dbReference type="ARBA" id="ARBA00011048"/>
    </source>
</evidence>
<feature type="domain" description="FAD/NAD(P)-binding" evidence="11">
    <location>
        <begin position="378"/>
        <end position="649"/>
    </location>
</feature>
<organism evidence="12 13">
    <name type="scientific">Kocuria gwangalliensis</name>
    <dbReference type="NCBI Taxonomy" id="501592"/>
    <lineage>
        <taxon>Bacteria</taxon>
        <taxon>Bacillati</taxon>
        <taxon>Actinomycetota</taxon>
        <taxon>Actinomycetes</taxon>
        <taxon>Micrococcales</taxon>
        <taxon>Micrococcaceae</taxon>
        <taxon>Kocuria</taxon>
    </lineage>
</organism>
<evidence type="ECO:0000256" key="8">
    <source>
        <dbReference type="ARBA" id="ARBA00023004"/>
    </source>
</evidence>
<dbReference type="EMBL" id="BAABLN010000029">
    <property type="protein sequence ID" value="GAA4700662.1"/>
    <property type="molecule type" value="Genomic_DNA"/>
</dbReference>
<evidence type="ECO:0000313" key="12">
    <source>
        <dbReference type="EMBL" id="GAA4700662.1"/>
    </source>
</evidence>
<accession>A0ABP8X7T8</accession>
<dbReference type="PRINTS" id="PR00419">
    <property type="entry name" value="ADXRDTASE"/>
</dbReference>
<evidence type="ECO:0000259" key="10">
    <source>
        <dbReference type="Pfam" id="PF00724"/>
    </source>
</evidence>
<dbReference type="SUPFAM" id="SSF51395">
    <property type="entry name" value="FMN-linked oxidoreductases"/>
    <property type="match status" value="1"/>
</dbReference>
<keyword evidence="13" id="KW-1185">Reference proteome</keyword>
<evidence type="ECO:0000256" key="6">
    <source>
        <dbReference type="ARBA" id="ARBA00022723"/>
    </source>
</evidence>
<gene>
    <name evidence="12" type="ORF">GCM10025781_18700</name>
</gene>
<dbReference type="Gene3D" id="3.40.50.720">
    <property type="entry name" value="NAD(P)-binding Rossmann-like Domain"/>
    <property type="match status" value="1"/>
</dbReference>
<dbReference type="Gene3D" id="3.20.20.70">
    <property type="entry name" value="Aldolase class I"/>
    <property type="match status" value="1"/>
</dbReference>
<dbReference type="InterPro" id="IPR023753">
    <property type="entry name" value="FAD/NAD-binding_dom"/>
</dbReference>
<protein>
    <submittedName>
        <fullName evidence="12">NADPH-dependent 2,4-dienoyl-CoA reductase</fullName>
    </submittedName>
</protein>
<evidence type="ECO:0000256" key="2">
    <source>
        <dbReference type="ARBA" id="ARBA00001966"/>
    </source>
</evidence>
<dbReference type="InterPro" id="IPR051793">
    <property type="entry name" value="NADH:flavin_oxidoreductase"/>
</dbReference>
<comment type="caution">
    <text evidence="12">The sequence shown here is derived from an EMBL/GenBank/DDBJ whole genome shotgun (WGS) entry which is preliminary data.</text>
</comment>
<dbReference type="RefSeq" id="WP_303382687.1">
    <property type="nucleotide sequence ID" value="NZ_BAABLN010000029.1"/>
</dbReference>
<dbReference type="SUPFAM" id="SSF51971">
    <property type="entry name" value="Nucleotide-binding domain"/>
    <property type="match status" value="1"/>
</dbReference>
<dbReference type="PANTHER" id="PTHR42917">
    <property type="entry name" value="2,4-DIENOYL-COA REDUCTASE"/>
    <property type="match status" value="1"/>
</dbReference>
<keyword evidence="8" id="KW-0408">Iron</keyword>
<name>A0ABP8X7T8_9MICC</name>
<dbReference type="Pfam" id="PF07992">
    <property type="entry name" value="Pyr_redox_2"/>
    <property type="match status" value="1"/>
</dbReference>
<evidence type="ECO:0000259" key="11">
    <source>
        <dbReference type="Pfam" id="PF07992"/>
    </source>
</evidence>
<dbReference type="SUPFAM" id="SSF51905">
    <property type="entry name" value="FAD/NAD(P)-binding domain"/>
    <property type="match status" value="1"/>
</dbReference>
<proteinExistence type="inferred from homology"/>
<dbReference type="InterPro" id="IPR013785">
    <property type="entry name" value="Aldolase_TIM"/>
</dbReference>
<evidence type="ECO:0000256" key="9">
    <source>
        <dbReference type="ARBA" id="ARBA00023014"/>
    </source>
</evidence>
<evidence type="ECO:0000256" key="5">
    <source>
        <dbReference type="ARBA" id="ARBA00022643"/>
    </source>
</evidence>
<comment type="cofactor">
    <cofactor evidence="2">
        <name>[4Fe-4S] cluster</name>
        <dbReference type="ChEBI" id="CHEBI:49883"/>
    </cofactor>
</comment>
<dbReference type="CDD" id="cd02930">
    <property type="entry name" value="DCR_FMN"/>
    <property type="match status" value="1"/>
</dbReference>